<evidence type="ECO:0000313" key="1">
    <source>
        <dbReference type="EMBL" id="KAH7918859.1"/>
    </source>
</evidence>
<dbReference type="EMBL" id="MU266724">
    <property type="protein sequence ID" value="KAH7918859.1"/>
    <property type="molecule type" value="Genomic_DNA"/>
</dbReference>
<protein>
    <submittedName>
        <fullName evidence="1">Uncharacterized protein</fullName>
    </submittedName>
</protein>
<dbReference type="Proteomes" id="UP000790709">
    <property type="component" value="Unassembled WGS sequence"/>
</dbReference>
<comment type="caution">
    <text evidence="1">The sequence shown here is derived from an EMBL/GenBank/DDBJ whole genome shotgun (WGS) entry which is preliminary data.</text>
</comment>
<organism evidence="1 2">
    <name type="scientific">Leucogyrophana mollusca</name>
    <dbReference type="NCBI Taxonomy" id="85980"/>
    <lineage>
        <taxon>Eukaryota</taxon>
        <taxon>Fungi</taxon>
        <taxon>Dikarya</taxon>
        <taxon>Basidiomycota</taxon>
        <taxon>Agaricomycotina</taxon>
        <taxon>Agaricomycetes</taxon>
        <taxon>Agaricomycetidae</taxon>
        <taxon>Boletales</taxon>
        <taxon>Boletales incertae sedis</taxon>
        <taxon>Leucogyrophana</taxon>
    </lineage>
</organism>
<sequence>MLPTQISHTEGKAPSGHPDTPEGPDARSGPQRTLSRFWARLRGTKPRPTELREMQPPAVQHSPTPSPHGSNAAAGRAFTRLMAAPDRLEDLVAPPPQVQVDDVPPSPSSVGTYEIVEDLRNYRPPWLYRFCYALCYPRDTRYVIS</sequence>
<gene>
    <name evidence="1" type="ORF">BV22DRAFT_1100087</name>
</gene>
<proteinExistence type="predicted"/>
<evidence type="ECO:0000313" key="2">
    <source>
        <dbReference type="Proteomes" id="UP000790709"/>
    </source>
</evidence>
<reference evidence="1" key="1">
    <citation type="journal article" date="2021" name="New Phytol.">
        <title>Evolutionary innovations through gain and loss of genes in the ectomycorrhizal Boletales.</title>
        <authorList>
            <person name="Wu G."/>
            <person name="Miyauchi S."/>
            <person name="Morin E."/>
            <person name="Kuo A."/>
            <person name="Drula E."/>
            <person name="Varga T."/>
            <person name="Kohler A."/>
            <person name="Feng B."/>
            <person name="Cao Y."/>
            <person name="Lipzen A."/>
            <person name="Daum C."/>
            <person name="Hundley H."/>
            <person name="Pangilinan J."/>
            <person name="Johnson J."/>
            <person name="Barry K."/>
            <person name="LaButti K."/>
            <person name="Ng V."/>
            <person name="Ahrendt S."/>
            <person name="Min B."/>
            <person name="Choi I.G."/>
            <person name="Park H."/>
            <person name="Plett J.M."/>
            <person name="Magnuson J."/>
            <person name="Spatafora J.W."/>
            <person name="Nagy L.G."/>
            <person name="Henrissat B."/>
            <person name="Grigoriev I.V."/>
            <person name="Yang Z.L."/>
            <person name="Xu J."/>
            <person name="Martin F.M."/>
        </authorList>
    </citation>
    <scope>NUCLEOTIDE SEQUENCE</scope>
    <source>
        <strain evidence="1">KUC20120723A-06</strain>
    </source>
</reference>
<name>A0ACB8B0V2_9AGAM</name>
<accession>A0ACB8B0V2</accession>
<keyword evidence="2" id="KW-1185">Reference proteome</keyword>